<dbReference type="Pfam" id="PF13489">
    <property type="entry name" value="Methyltransf_23"/>
    <property type="match status" value="1"/>
</dbReference>
<organism evidence="1 2">
    <name type="scientific">Algoriphagus ornithinivorans</name>
    <dbReference type="NCBI Taxonomy" id="226506"/>
    <lineage>
        <taxon>Bacteria</taxon>
        <taxon>Pseudomonadati</taxon>
        <taxon>Bacteroidota</taxon>
        <taxon>Cytophagia</taxon>
        <taxon>Cytophagales</taxon>
        <taxon>Cyclobacteriaceae</taxon>
        <taxon>Algoriphagus</taxon>
    </lineage>
</organism>
<dbReference type="RefSeq" id="WP_091655533.1">
    <property type="nucleotide sequence ID" value="NZ_FOVW01000013.1"/>
</dbReference>
<gene>
    <name evidence="1" type="ORF">SAMN04488519_11316</name>
</gene>
<evidence type="ECO:0000313" key="1">
    <source>
        <dbReference type="EMBL" id="SFO74292.1"/>
    </source>
</evidence>
<dbReference type="SUPFAM" id="SSF53335">
    <property type="entry name" value="S-adenosyl-L-methionine-dependent methyltransferases"/>
    <property type="match status" value="1"/>
</dbReference>
<dbReference type="Gene3D" id="3.40.50.150">
    <property type="entry name" value="Vaccinia Virus protein VP39"/>
    <property type="match status" value="1"/>
</dbReference>
<dbReference type="GO" id="GO:0032259">
    <property type="term" value="P:methylation"/>
    <property type="evidence" value="ECO:0007669"/>
    <property type="project" value="UniProtKB-KW"/>
</dbReference>
<keyword evidence="2" id="KW-1185">Reference proteome</keyword>
<dbReference type="GO" id="GO:0008168">
    <property type="term" value="F:methyltransferase activity"/>
    <property type="evidence" value="ECO:0007669"/>
    <property type="project" value="UniProtKB-KW"/>
</dbReference>
<dbReference type="STRING" id="226506.SAMN04488519_11316"/>
<keyword evidence="1" id="KW-0489">Methyltransferase</keyword>
<protein>
    <submittedName>
        <fullName evidence="1">Methyltransferase domain-containing protein</fullName>
    </submittedName>
</protein>
<keyword evidence="1" id="KW-0808">Transferase</keyword>
<evidence type="ECO:0000313" key="2">
    <source>
        <dbReference type="Proteomes" id="UP000199564"/>
    </source>
</evidence>
<name>A0A1I5JNB2_9BACT</name>
<dbReference type="InterPro" id="IPR029063">
    <property type="entry name" value="SAM-dependent_MTases_sf"/>
</dbReference>
<dbReference type="EMBL" id="FOVW01000013">
    <property type="protein sequence ID" value="SFO74292.1"/>
    <property type="molecule type" value="Genomic_DNA"/>
</dbReference>
<proteinExistence type="predicted"/>
<accession>A0A1I5JNB2</accession>
<dbReference type="AlphaFoldDB" id="A0A1I5JNB2"/>
<reference evidence="2" key="1">
    <citation type="submission" date="2016-10" db="EMBL/GenBank/DDBJ databases">
        <authorList>
            <person name="Varghese N."/>
            <person name="Submissions S."/>
        </authorList>
    </citation>
    <scope>NUCLEOTIDE SEQUENCE [LARGE SCALE GENOMIC DNA]</scope>
    <source>
        <strain evidence="2">DSM 15282</strain>
    </source>
</reference>
<dbReference type="Proteomes" id="UP000199564">
    <property type="component" value="Unassembled WGS sequence"/>
</dbReference>
<sequence>MKCKICNTENKSCFSSKILNKYEINYFHCSKCDFLQTEEPYWLEEAYSNPINLSDTGYMVRNLNYSKKLTILLRLLFDKNGMFLDYAGGYGVFVRLMRDRGFNFKWTDKYTQNLFAGGFEWDLKSNIEAVTLFEVFEHFVDPMCEIRNLLKFTDTIIFSTELHPNPLPQPKNWWYYGLEHGQHVSLYSKVTLSFIANEFGLNYYNIGSLHILTKKRISKIILIISRLNKFGFDNLFTKNIRSKTWSDHEFIKKNLFNENIL</sequence>